<protein>
    <recommendedName>
        <fullName evidence="3">Reverse transcriptase</fullName>
    </recommendedName>
</protein>
<sequence length="239" mass="27478">MQTSGGVLLIWDKRVIVIVGQFSVSVLLRGVVDDFVWACTGVYSPNDNGQRSTLWEGLSQVHARWPMAWCLIGDFNIIKYPSERLDCESFSPAMFAFSDFIENNSLVDLPLKGAFFTWFRDFGLPSMSRIDRALVSLNWEEHFENVSQHVLPRALSDHYPLLLEAGVVRRGQSAFKFENMWLKVKGFVDRVKQWWDGYSFAGSPSFILAQKLKALKADFKKKNGTRRSLVIWLLERRTC</sequence>
<dbReference type="EMBL" id="JAXUIC010000002">
    <property type="protein sequence ID" value="KAK4601633.1"/>
    <property type="molecule type" value="Genomic_DNA"/>
</dbReference>
<evidence type="ECO:0008006" key="3">
    <source>
        <dbReference type="Google" id="ProtNLM"/>
    </source>
</evidence>
<keyword evidence="2" id="KW-1185">Reference proteome</keyword>
<comment type="caution">
    <text evidence="1">The sequence shown here is derived from an EMBL/GenBank/DDBJ whole genome shotgun (WGS) entry which is preliminary data.</text>
</comment>
<gene>
    <name evidence="1" type="ORF">RGQ29_010980</name>
</gene>
<name>A0AAN7FWJ3_QUERU</name>
<evidence type="ECO:0000313" key="1">
    <source>
        <dbReference type="EMBL" id="KAK4601633.1"/>
    </source>
</evidence>
<dbReference type="PANTHER" id="PTHR33710">
    <property type="entry name" value="BNAC02G09200D PROTEIN"/>
    <property type="match status" value="1"/>
</dbReference>
<organism evidence="1 2">
    <name type="scientific">Quercus rubra</name>
    <name type="common">Northern red oak</name>
    <name type="synonym">Quercus borealis</name>
    <dbReference type="NCBI Taxonomy" id="3512"/>
    <lineage>
        <taxon>Eukaryota</taxon>
        <taxon>Viridiplantae</taxon>
        <taxon>Streptophyta</taxon>
        <taxon>Embryophyta</taxon>
        <taxon>Tracheophyta</taxon>
        <taxon>Spermatophyta</taxon>
        <taxon>Magnoliopsida</taxon>
        <taxon>eudicotyledons</taxon>
        <taxon>Gunneridae</taxon>
        <taxon>Pentapetalae</taxon>
        <taxon>rosids</taxon>
        <taxon>fabids</taxon>
        <taxon>Fagales</taxon>
        <taxon>Fagaceae</taxon>
        <taxon>Quercus</taxon>
    </lineage>
</organism>
<evidence type="ECO:0000313" key="2">
    <source>
        <dbReference type="Proteomes" id="UP001324115"/>
    </source>
</evidence>
<dbReference type="InterPro" id="IPR036691">
    <property type="entry name" value="Endo/exonu/phosph_ase_sf"/>
</dbReference>
<dbReference type="PANTHER" id="PTHR33710:SF71">
    <property type="entry name" value="ENDONUCLEASE_EXONUCLEASE_PHOSPHATASE DOMAIN-CONTAINING PROTEIN"/>
    <property type="match status" value="1"/>
</dbReference>
<dbReference type="AlphaFoldDB" id="A0AAN7FWJ3"/>
<dbReference type="Proteomes" id="UP001324115">
    <property type="component" value="Unassembled WGS sequence"/>
</dbReference>
<proteinExistence type="predicted"/>
<reference evidence="1 2" key="1">
    <citation type="journal article" date="2023" name="G3 (Bethesda)">
        <title>A haplotype-resolved chromosome-scale genome for Quercus rubra L. provides insights into the genetics of adaptive traits for red oak species.</title>
        <authorList>
            <person name="Kapoor B."/>
            <person name="Jenkins J."/>
            <person name="Schmutz J."/>
            <person name="Zhebentyayeva T."/>
            <person name="Kuelheim C."/>
            <person name="Coggeshall M."/>
            <person name="Heim C."/>
            <person name="Lasky J.R."/>
            <person name="Leites L."/>
            <person name="Islam-Faridi N."/>
            <person name="Romero-Severson J."/>
            <person name="DeLeo V.L."/>
            <person name="Lucas S.M."/>
            <person name="Lazic D."/>
            <person name="Gailing O."/>
            <person name="Carlson J."/>
            <person name="Staton M."/>
        </authorList>
    </citation>
    <scope>NUCLEOTIDE SEQUENCE [LARGE SCALE GENOMIC DNA]</scope>
    <source>
        <strain evidence="1">Pseudo-F2</strain>
    </source>
</reference>
<accession>A0AAN7FWJ3</accession>
<dbReference type="Gene3D" id="3.60.10.10">
    <property type="entry name" value="Endonuclease/exonuclease/phosphatase"/>
    <property type="match status" value="1"/>
</dbReference>
<dbReference type="SUPFAM" id="SSF56219">
    <property type="entry name" value="DNase I-like"/>
    <property type="match status" value="1"/>
</dbReference>